<protein>
    <submittedName>
        <fullName evidence="1">Uncharacterized protein</fullName>
    </submittedName>
</protein>
<name>A0A8R7P9N7_TRIUA</name>
<reference evidence="1" key="3">
    <citation type="submission" date="2022-06" db="UniProtKB">
        <authorList>
            <consortium name="EnsemblPlants"/>
        </authorList>
    </citation>
    <scope>IDENTIFICATION</scope>
</reference>
<reference evidence="2" key="1">
    <citation type="journal article" date="2013" name="Nature">
        <title>Draft genome of the wheat A-genome progenitor Triticum urartu.</title>
        <authorList>
            <person name="Ling H.Q."/>
            <person name="Zhao S."/>
            <person name="Liu D."/>
            <person name="Wang J."/>
            <person name="Sun H."/>
            <person name="Zhang C."/>
            <person name="Fan H."/>
            <person name="Li D."/>
            <person name="Dong L."/>
            <person name="Tao Y."/>
            <person name="Gao C."/>
            <person name="Wu H."/>
            <person name="Li Y."/>
            <person name="Cui Y."/>
            <person name="Guo X."/>
            <person name="Zheng S."/>
            <person name="Wang B."/>
            <person name="Yu K."/>
            <person name="Liang Q."/>
            <person name="Yang W."/>
            <person name="Lou X."/>
            <person name="Chen J."/>
            <person name="Feng M."/>
            <person name="Jian J."/>
            <person name="Zhang X."/>
            <person name="Luo G."/>
            <person name="Jiang Y."/>
            <person name="Liu J."/>
            <person name="Wang Z."/>
            <person name="Sha Y."/>
            <person name="Zhang B."/>
            <person name="Wu H."/>
            <person name="Tang D."/>
            <person name="Shen Q."/>
            <person name="Xue P."/>
            <person name="Zou S."/>
            <person name="Wang X."/>
            <person name="Liu X."/>
            <person name="Wang F."/>
            <person name="Yang Y."/>
            <person name="An X."/>
            <person name="Dong Z."/>
            <person name="Zhang K."/>
            <person name="Zhang X."/>
            <person name="Luo M.C."/>
            <person name="Dvorak J."/>
            <person name="Tong Y."/>
            <person name="Wang J."/>
            <person name="Yang H."/>
            <person name="Li Z."/>
            <person name="Wang D."/>
            <person name="Zhang A."/>
            <person name="Wang J."/>
        </authorList>
    </citation>
    <scope>NUCLEOTIDE SEQUENCE</scope>
    <source>
        <strain evidence="2">cv. G1812</strain>
    </source>
</reference>
<keyword evidence="2" id="KW-1185">Reference proteome</keyword>
<sequence>MEEGMEPEIWFDPSDKYSNLLERLTIDIGRLPFRTFPFKDSFVSWVQFARDVRNDQSCASSKLLPKSNSCKFANEPRDGTEPCNELFERSSI</sequence>
<dbReference type="AlphaFoldDB" id="A0A8R7P9N7"/>
<dbReference type="Proteomes" id="UP000015106">
    <property type="component" value="Chromosome 2"/>
</dbReference>
<accession>A0A8R7P9N7</accession>
<evidence type="ECO:0000313" key="1">
    <source>
        <dbReference type="EnsemblPlants" id="TuG1812G0200000703.01.T01"/>
    </source>
</evidence>
<organism evidence="1 2">
    <name type="scientific">Triticum urartu</name>
    <name type="common">Red wild einkorn</name>
    <name type="synonym">Crithodium urartu</name>
    <dbReference type="NCBI Taxonomy" id="4572"/>
    <lineage>
        <taxon>Eukaryota</taxon>
        <taxon>Viridiplantae</taxon>
        <taxon>Streptophyta</taxon>
        <taxon>Embryophyta</taxon>
        <taxon>Tracheophyta</taxon>
        <taxon>Spermatophyta</taxon>
        <taxon>Magnoliopsida</taxon>
        <taxon>Liliopsida</taxon>
        <taxon>Poales</taxon>
        <taxon>Poaceae</taxon>
        <taxon>BOP clade</taxon>
        <taxon>Pooideae</taxon>
        <taxon>Triticodae</taxon>
        <taxon>Triticeae</taxon>
        <taxon>Triticinae</taxon>
        <taxon>Triticum</taxon>
    </lineage>
</organism>
<evidence type="ECO:0000313" key="2">
    <source>
        <dbReference type="Proteomes" id="UP000015106"/>
    </source>
</evidence>
<reference evidence="1" key="2">
    <citation type="submission" date="2018-03" db="EMBL/GenBank/DDBJ databases">
        <title>The Triticum urartu genome reveals the dynamic nature of wheat genome evolution.</title>
        <authorList>
            <person name="Ling H."/>
            <person name="Ma B."/>
            <person name="Shi X."/>
            <person name="Liu H."/>
            <person name="Dong L."/>
            <person name="Sun H."/>
            <person name="Cao Y."/>
            <person name="Gao Q."/>
            <person name="Zheng S."/>
            <person name="Li Y."/>
            <person name="Yu Y."/>
            <person name="Du H."/>
            <person name="Qi M."/>
            <person name="Li Y."/>
            <person name="Yu H."/>
            <person name="Cui Y."/>
            <person name="Wang N."/>
            <person name="Chen C."/>
            <person name="Wu H."/>
            <person name="Zhao Y."/>
            <person name="Zhang J."/>
            <person name="Li Y."/>
            <person name="Zhou W."/>
            <person name="Zhang B."/>
            <person name="Hu W."/>
            <person name="Eijk M."/>
            <person name="Tang J."/>
            <person name="Witsenboer H."/>
            <person name="Zhao S."/>
            <person name="Li Z."/>
            <person name="Zhang A."/>
            <person name="Wang D."/>
            <person name="Liang C."/>
        </authorList>
    </citation>
    <scope>NUCLEOTIDE SEQUENCE [LARGE SCALE GENOMIC DNA]</scope>
    <source>
        <strain evidence="1">cv. G1812</strain>
    </source>
</reference>
<dbReference type="Gramene" id="TuG1812G0200000703.01.T01">
    <property type="protein sequence ID" value="TuG1812G0200000703.01.T01"/>
    <property type="gene ID" value="TuG1812G0200000703.01"/>
</dbReference>
<dbReference type="EnsemblPlants" id="TuG1812G0200000703.01.T01">
    <property type="protein sequence ID" value="TuG1812G0200000703.01.T01"/>
    <property type="gene ID" value="TuG1812G0200000703.01"/>
</dbReference>
<proteinExistence type="predicted"/>